<dbReference type="EMBL" id="CDMC01000011">
    <property type="protein sequence ID" value="CEL08267.1"/>
    <property type="molecule type" value="Genomic_DNA"/>
</dbReference>
<keyword evidence="3" id="KW-0235">DNA replication</keyword>
<name>A0A0U5G9I1_ASPCI</name>
<dbReference type="OMA" id="YCLMEHY"/>
<evidence type="ECO:0000256" key="2">
    <source>
        <dbReference type="ARBA" id="ARBA00010977"/>
    </source>
</evidence>
<evidence type="ECO:0000259" key="7">
    <source>
        <dbReference type="Pfam" id="PF07034"/>
    </source>
</evidence>
<dbReference type="PANTHER" id="PTHR12748:SF0">
    <property type="entry name" value="ORIGIN RECOGNITION COMPLEX SUBUNIT 3"/>
    <property type="match status" value="1"/>
</dbReference>
<feature type="domain" description="Origin recognition complex subunit 3 N-terminal" evidence="7">
    <location>
        <begin position="72"/>
        <end position="370"/>
    </location>
</feature>
<feature type="domain" description="Origin recognition complex subunit 3 winged helix C-terminal" evidence="8">
    <location>
        <begin position="614"/>
        <end position="718"/>
    </location>
</feature>
<dbReference type="AlphaFoldDB" id="A0A0U5G9I1"/>
<evidence type="ECO:0000313" key="9">
    <source>
        <dbReference type="EMBL" id="CEL08267.1"/>
    </source>
</evidence>
<dbReference type="GO" id="GO:0005656">
    <property type="term" value="C:nuclear pre-replicative complex"/>
    <property type="evidence" value="ECO:0007669"/>
    <property type="project" value="TreeGrafter"/>
</dbReference>
<evidence type="ECO:0000256" key="6">
    <source>
        <dbReference type="SAM" id="MobiDB-lite"/>
    </source>
</evidence>
<dbReference type="GO" id="GO:0003688">
    <property type="term" value="F:DNA replication origin binding"/>
    <property type="evidence" value="ECO:0007669"/>
    <property type="project" value="TreeGrafter"/>
</dbReference>
<dbReference type="OrthoDB" id="10265211at2759"/>
<accession>A0A0U5G9I1</accession>
<keyword evidence="10" id="KW-1185">Reference proteome</keyword>
<dbReference type="GO" id="GO:0006270">
    <property type="term" value="P:DNA replication initiation"/>
    <property type="evidence" value="ECO:0007669"/>
    <property type="project" value="TreeGrafter"/>
</dbReference>
<evidence type="ECO:0000259" key="8">
    <source>
        <dbReference type="Pfam" id="PF18137"/>
    </source>
</evidence>
<protein>
    <submittedName>
        <fullName evidence="9">Uncharacterized protein</fullName>
    </submittedName>
</protein>
<keyword evidence="4" id="KW-0238">DNA-binding</keyword>
<dbReference type="CDD" id="cd20704">
    <property type="entry name" value="Orc3"/>
    <property type="match status" value="2"/>
</dbReference>
<dbReference type="Pfam" id="PF07034">
    <property type="entry name" value="ORC3_N"/>
    <property type="match status" value="1"/>
</dbReference>
<dbReference type="STRING" id="454130.A0A0U5G9I1"/>
<comment type="subcellular location">
    <subcellularLocation>
        <location evidence="1">Nucleus</location>
    </subcellularLocation>
</comment>
<feature type="region of interest" description="Disordered" evidence="6">
    <location>
        <begin position="1"/>
        <end position="25"/>
    </location>
</feature>
<dbReference type="InterPro" id="IPR040855">
    <property type="entry name" value="ORC_WH_C"/>
</dbReference>
<reference evidence="10" key="1">
    <citation type="journal article" date="2016" name="Genome Announc.">
        <title>Draft genome sequences of fungus Aspergillus calidoustus.</title>
        <authorList>
            <person name="Horn F."/>
            <person name="Linde J."/>
            <person name="Mattern D.J."/>
            <person name="Walther G."/>
            <person name="Guthke R."/>
            <person name="Scherlach K."/>
            <person name="Martin K."/>
            <person name="Brakhage A.A."/>
            <person name="Petzke L."/>
            <person name="Valiante V."/>
        </authorList>
    </citation>
    <scope>NUCLEOTIDE SEQUENCE [LARGE SCALE GENOMIC DNA]</scope>
    <source>
        <strain evidence="10">SF006504</strain>
    </source>
</reference>
<comment type="similarity">
    <text evidence="2">Belongs to the ORC3 family.</text>
</comment>
<evidence type="ECO:0000313" key="10">
    <source>
        <dbReference type="Proteomes" id="UP000054771"/>
    </source>
</evidence>
<evidence type="ECO:0000256" key="3">
    <source>
        <dbReference type="ARBA" id="ARBA00022705"/>
    </source>
</evidence>
<dbReference type="GO" id="GO:0005664">
    <property type="term" value="C:nuclear origin of replication recognition complex"/>
    <property type="evidence" value="ECO:0007669"/>
    <property type="project" value="InterPro"/>
</dbReference>
<organism evidence="9 10">
    <name type="scientific">Aspergillus calidoustus</name>
    <dbReference type="NCBI Taxonomy" id="454130"/>
    <lineage>
        <taxon>Eukaryota</taxon>
        <taxon>Fungi</taxon>
        <taxon>Dikarya</taxon>
        <taxon>Ascomycota</taxon>
        <taxon>Pezizomycotina</taxon>
        <taxon>Eurotiomycetes</taxon>
        <taxon>Eurotiomycetidae</taxon>
        <taxon>Eurotiales</taxon>
        <taxon>Aspergillaceae</taxon>
        <taxon>Aspergillus</taxon>
        <taxon>Aspergillus subgen. Nidulantes</taxon>
    </lineage>
</organism>
<proteinExistence type="inferred from homology"/>
<dbReference type="InterPro" id="IPR020795">
    <property type="entry name" value="ORC3"/>
</dbReference>
<dbReference type="Pfam" id="PF18137">
    <property type="entry name" value="WHD_ORC"/>
    <property type="match status" value="1"/>
</dbReference>
<dbReference type="Proteomes" id="UP000054771">
    <property type="component" value="Unassembled WGS sequence"/>
</dbReference>
<evidence type="ECO:0000256" key="1">
    <source>
        <dbReference type="ARBA" id="ARBA00004123"/>
    </source>
</evidence>
<dbReference type="GO" id="GO:0031261">
    <property type="term" value="C:DNA replication preinitiation complex"/>
    <property type="evidence" value="ECO:0007669"/>
    <property type="project" value="TreeGrafter"/>
</dbReference>
<evidence type="ECO:0000256" key="5">
    <source>
        <dbReference type="ARBA" id="ARBA00023242"/>
    </source>
</evidence>
<feature type="region of interest" description="Disordered" evidence="6">
    <location>
        <begin position="50"/>
        <end position="74"/>
    </location>
</feature>
<keyword evidence="5" id="KW-0539">Nucleus</keyword>
<evidence type="ECO:0000256" key="4">
    <source>
        <dbReference type="ARBA" id="ARBA00023125"/>
    </source>
</evidence>
<sequence length="721" mass="80957">MPRNSGIQVTLLRRQRESPGSCSRDCRPRVNDLVERNGVGNRNLFGELFKQPANAGKAPEERPSKRRKVAQEPQELDDIPCPFVPLLNGDESEESVQLRYQTYEQLWSTREAKIQEILNDVDAEVLENVSSFVKTASPETYGGCIPAALLTVGSNVSSLARLLSRLNDQLILTGEGGVVVLESGDAPNLKTTLKNIIRAAIINTEGNDGYQRFLTDREGPRLLAYDLDLLGEYVTQKGVKHLVLAFRDSEAFDPGILTDLFFLLSSWHDRIPLTLLFGISTSVELFEARLPRSSIALLKGRFFELHEASNCVDHIYERIQAEGGKLWLGRGLTGVLFEKSSDYFQTPESFCRTVKYAYMSHFFANPISVLLAGDIPATINNGKLCEAIRNVPSFRNYCETLVEDGQTQEVRNLLGDDAYLFAQAIKLAKSGQQSMQDIFQTVKFISLLLKDLNIAKKVSISELSIRALSGELHDSPILEDTLAALKRLDSTKIEALIPYFPESVTNLPEFQSIRNDFNALIQAHKGPEPLRSEYDSQNAVIGTTIVQQRVKLNKGKANLPEEYLKYTNIIDRAHTLLSAYFETTLRKPQDLPLHEAFLFDARNPIKEVFAPRPRFATERALSNPFDYLISSSQSPEGKISSKQPPTSILYKLYLESGALVNIHDLWQAFHAVFESEEGDQCDERMTMALFYRAISELRALGMLKHSRKKMDHAAKSAWMGL</sequence>
<dbReference type="PANTHER" id="PTHR12748">
    <property type="entry name" value="ORIGIN RECOGNITION COMPLEX SUBUNIT 3"/>
    <property type="match status" value="1"/>
</dbReference>
<dbReference type="InterPro" id="IPR045667">
    <property type="entry name" value="ORC3_N"/>
</dbReference>
<gene>
    <name evidence="9" type="ORF">ASPCAL11418</name>
</gene>